<sequence length="63" mass="6323">MKKFALAAVLATAASTSFAGNMSEPVMEMEPVVVMEETAGSSSSAGLIIPLVLVALIAVALAD</sequence>
<reference evidence="4" key="1">
    <citation type="submission" date="2017-05" db="EMBL/GenBank/DDBJ databases">
        <authorList>
            <person name="Rodrigo-Torres L."/>
            <person name="Arahal R. D."/>
            <person name="Lucena T."/>
        </authorList>
    </citation>
    <scope>NUCLEOTIDE SEQUENCE [LARGE SCALE GENOMIC DNA]</scope>
    <source>
        <strain evidence="4">CECT 8868</strain>
    </source>
</reference>
<proteinExistence type="predicted"/>
<dbReference type="EMBL" id="FXYD01000004">
    <property type="protein sequence ID" value="SMX41291.1"/>
    <property type="molecule type" value="Genomic_DNA"/>
</dbReference>
<evidence type="ECO:0008006" key="5">
    <source>
        <dbReference type="Google" id="ProtNLM"/>
    </source>
</evidence>
<keyword evidence="1" id="KW-0812">Transmembrane</keyword>
<feature type="chain" id="PRO_5012444070" description="Ferrochelatase" evidence="2">
    <location>
        <begin position="20"/>
        <end position="63"/>
    </location>
</feature>
<keyword evidence="1" id="KW-0472">Membrane</keyword>
<gene>
    <name evidence="3" type="ORF">OCA8868_02465</name>
</gene>
<dbReference type="AlphaFoldDB" id="A0A238KEP5"/>
<evidence type="ECO:0000313" key="3">
    <source>
        <dbReference type="EMBL" id="SMX41291.1"/>
    </source>
</evidence>
<keyword evidence="4" id="KW-1185">Reference proteome</keyword>
<organism evidence="3 4">
    <name type="scientific">Octadecabacter ascidiaceicola</name>
    <dbReference type="NCBI Taxonomy" id="1655543"/>
    <lineage>
        <taxon>Bacteria</taxon>
        <taxon>Pseudomonadati</taxon>
        <taxon>Pseudomonadota</taxon>
        <taxon>Alphaproteobacteria</taxon>
        <taxon>Rhodobacterales</taxon>
        <taxon>Roseobacteraceae</taxon>
        <taxon>Octadecabacter</taxon>
    </lineage>
</organism>
<feature type="transmembrane region" description="Helical" evidence="1">
    <location>
        <begin position="43"/>
        <end position="62"/>
    </location>
</feature>
<keyword evidence="1" id="KW-1133">Transmembrane helix</keyword>
<evidence type="ECO:0000313" key="4">
    <source>
        <dbReference type="Proteomes" id="UP000203464"/>
    </source>
</evidence>
<evidence type="ECO:0000256" key="1">
    <source>
        <dbReference type="SAM" id="Phobius"/>
    </source>
</evidence>
<name>A0A238KEP5_9RHOB</name>
<evidence type="ECO:0000256" key="2">
    <source>
        <dbReference type="SAM" id="SignalP"/>
    </source>
</evidence>
<protein>
    <recommendedName>
        <fullName evidence="5">Ferrochelatase</fullName>
    </recommendedName>
</protein>
<dbReference type="RefSeq" id="WP_093996857.1">
    <property type="nucleotide sequence ID" value="NZ_FXYD01000004.1"/>
</dbReference>
<feature type="signal peptide" evidence="2">
    <location>
        <begin position="1"/>
        <end position="19"/>
    </location>
</feature>
<keyword evidence="2" id="KW-0732">Signal</keyword>
<dbReference type="Proteomes" id="UP000203464">
    <property type="component" value="Unassembled WGS sequence"/>
</dbReference>
<accession>A0A238KEP5</accession>